<dbReference type="AlphaFoldDB" id="A0A427U337"/>
<dbReference type="InterPro" id="IPR009061">
    <property type="entry name" value="DNA-bd_dom_put_sf"/>
</dbReference>
<accession>A0A427U337</accession>
<dbReference type="PROSITE" id="PS50937">
    <property type="entry name" value="HTH_MERR_2"/>
    <property type="match status" value="1"/>
</dbReference>
<dbReference type="GO" id="GO:0003700">
    <property type="term" value="F:DNA-binding transcription factor activity"/>
    <property type="evidence" value="ECO:0007669"/>
    <property type="project" value="InterPro"/>
</dbReference>
<dbReference type="CDD" id="cd02440">
    <property type="entry name" value="AdoMet_MTases"/>
    <property type="match status" value="1"/>
</dbReference>
<dbReference type="PRINTS" id="PR00040">
    <property type="entry name" value="HTHMERR"/>
</dbReference>
<dbReference type="InterPro" id="IPR029063">
    <property type="entry name" value="SAM-dependent_MTases_sf"/>
</dbReference>
<dbReference type="Gene3D" id="3.40.50.150">
    <property type="entry name" value="Vaccinia Virus protein VP39"/>
    <property type="match status" value="1"/>
</dbReference>
<dbReference type="SUPFAM" id="SSF53335">
    <property type="entry name" value="S-adenosyl-L-methionine-dependent methyltransferases"/>
    <property type="match status" value="1"/>
</dbReference>
<comment type="caution">
    <text evidence="4">The sequence shown here is derived from an EMBL/GenBank/DDBJ whole genome shotgun (WGS) entry which is preliminary data.</text>
</comment>
<dbReference type="Gene3D" id="1.10.1660.10">
    <property type="match status" value="1"/>
</dbReference>
<name>A0A427U337_9VIBR</name>
<dbReference type="EMBL" id="RSFA01000042">
    <property type="protein sequence ID" value="RSD31092.1"/>
    <property type="molecule type" value="Genomic_DNA"/>
</dbReference>
<gene>
    <name evidence="4" type="ORF">EJA03_10515</name>
</gene>
<evidence type="ECO:0000256" key="1">
    <source>
        <dbReference type="ARBA" id="ARBA00023125"/>
    </source>
</evidence>
<dbReference type="InterPro" id="IPR047057">
    <property type="entry name" value="MerR_fam"/>
</dbReference>
<evidence type="ECO:0000313" key="5">
    <source>
        <dbReference type="Proteomes" id="UP000269041"/>
    </source>
</evidence>
<evidence type="ECO:0000313" key="4">
    <source>
        <dbReference type="EMBL" id="RSD31092.1"/>
    </source>
</evidence>
<evidence type="ECO:0000259" key="3">
    <source>
        <dbReference type="PROSITE" id="PS50937"/>
    </source>
</evidence>
<dbReference type="Proteomes" id="UP000269041">
    <property type="component" value="Unassembled WGS sequence"/>
</dbReference>
<dbReference type="RefSeq" id="WP_125321309.1">
    <property type="nucleotide sequence ID" value="NZ_AP024890.1"/>
</dbReference>
<dbReference type="Pfam" id="PF13411">
    <property type="entry name" value="MerR_1"/>
    <property type="match status" value="1"/>
</dbReference>
<protein>
    <submittedName>
        <fullName evidence="4">MerR family transcriptional regulator</fullName>
    </submittedName>
</protein>
<dbReference type="InterPro" id="IPR000551">
    <property type="entry name" value="MerR-type_HTH_dom"/>
</dbReference>
<keyword evidence="5" id="KW-1185">Reference proteome</keyword>
<dbReference type="SMART" id="SM00422">
    <property type="entry name" value="HTH_MERR"/>
    <property type="match status" value="1"/>
</dbReference>
<evidence type="ECO:0000256" key="2">
    <source>
        <dbReference type="SAM" id="Coils"/>
    </source>
</evidence>
<dbReference type="GO" id="GO:0003677">
    <property type="term" value="F:DNA binding"/>
    <property type="evidence" value="ECO:0007669"/>
    <property type="project" value="UniProtKB-KW"/>
</dbReference>
<feature type="domain" description="HTH merR-type" evidence="3">
    <location>
        <begin position="1"/>
        <end position="69"/>
    </location>
</feature>
<reference evidence="4 5" key="1">
    <citation type="submission" date="2018-12" db="EMBL/GenBank/DDBJ databases">
        <title>Genomic taxonomy of the Vibrionaceae family.</title>
        <authorList>
            <person name="Gomez-Gil B."/>
            <person name="Enciso-Ibarra K."/>
        </authorList>
    </citation>
    <scope>NUCLEOTIDE SEQUENCE [LARGE SCALE GENOMIC DNA]</scope>
    <source>
        <strain evidence="4 5">CAIM 594</strain>
    </source>
</reference>
<dbReference type="OrthoDB" id="9808480at2"/>
<sequence length="392" mass="45184">MYLISELAAKVGVSRTTLLYYERLGLVTGQRLDNGYRYYSEGDLQRLILIQQLQSAGLSLKECQECLQAKMDKSLLESRLNQLNEEIEKKQYARELLMALLGKGSQRELHQSLGKNAPNAYLNWLHAQGYSEKEALRLKWLSKDMNQHDTYMQDFMTVFETLDRWGPGSTQDSLRALSLISLESMSQVLEVGFGKGLSTILLAENSTAHITAVDNEPMAIEHLHQRVQSLKFEERISPVCASMTELPFKEKSFDAIWAESCVYIMGMENALKQWKPLLKDQGMLMVSDLVWLTDTPDEDAMKFWLADYPDISSIPERLTLFKQQGYEVVEHFSLDIEAWKNYWLPLKQRIEDLKPSMPNSQAIADIEKEISIYEQSAAKDFTYQYFVLRANR</sequence>
<proteinExistence type="predicted"/>
<dbReference type="CDD" id="cd04789">
    <property type="entry name" value="HTH_Cfa"/>
    <property type="match status" value="1"/>
</dbReference>
<keyword evidence="1" id="KW-0238">DNA-binding</keyword>
<dbReference type="PANTHER" id="PTHR30204">
    <property type="entry name" value="REDOX-CYCLING DRUG-SENSING TRANSCRIPTIONAL ACTIVATOR SOXR"/>
    <property type="match status" value="1"/>
</dbReference>
<dbReference type="SUPFAM" id="SSF46955">
    <property type="entry name" value="Putative DNA-binding domain"/>
    <property type="match status" value="1"/>
</dbReference>
<dbReference type="InterPro" id="IPR041698">
    <property type="entry name" value="Methyltransf_25"/>
</dbReference>
<keyword evidence="2" id="KW-0175">Coiled coil</keyword>
<dbReference type="PANTHER" id="PTHR30204:SF97">
    <property type="entry name" value="MERR FAMILY REGULATORY PROTEIN"/>
    <property type="match status" value="1"/>
</dbReference>
<feature type="coiled-coil region" evidence="2">
    <location>
        <begin position="66"/>
        <end position="100"/>
    </location>
</feature>
<dbReference type="Pfam" id="PF13649">
    <property type="entry name" value="Methyltransf_25"/>
    <property type="match status" value="1"/>
</dbReference>
<organism evidence="4 5">
    <name type="scientific">Vibrio pectenicida</name>
    <dbReference type="NCBI Taxonomy" id="62763"/>
    <lineage>
        <taxon>Bacteria</taxon>
        <taxon>Pseudomonadati</taxon>
        <taxon>Pseudomonadota</taxon>
        <taxon>Gammaproteobacteria</taxon>
        <taxon>Vibrionales</taxon>
        <taxon>Vibrionaceae</taxon>
        <taxon>Vibrio</taxon>
    </lineage>
</organism>